<evidence type="ECO:0000256" key="2">
    <source>
        <dbReference type="SAM" id="Phobius"/>
    </source>
</evidence>
<evidence type="ECO:0000256" key="1">
    <source>
        <dbReference type="SAM" id="MobiDB-lite"/>
    </source>
</evidence>
<feature type="compositionally biased region" description="Low complexity" evidence="1">
    <location>
        <begin position="15"/>
        <end position="28"/>
    </location>
</feature>
<dbReference type="EMBL" id="PZQS01000001">
    <property type="protein sequence ID" value="PVD38839.1"/>
    <property type="molecule type" value="Genomic_DNA"/>
</dbReference>
<protein>
    <submittedName>
        <fullName evidence="3">Uncharacterized protein</fullName>
    </submittedName>
</protein>
<dbReference type="OrthoDB" id="10032541at2759"/>
<comment type="caution">
    <text evidence="3">The sequence shown here is derived from an EMBL/GenBank/DDBJ whole genome shotgun (WGS) entry which is preliminary data.</text>
</comment>
<feature type="transmembrane region" description="Helical" evidence="2">
    <location>
        <begin position="108"/>
        <end position="129"/>
    </location>
</feature>
<dbReference type="OMA" id="KEKTWFL"/>
<gene>
    <name evidence="3" type="ORF">C0Q70_01463</name>
</gene>
<keyword evidence="2" id="KW-0812">Transmembrane</keyword>
<keyword evidence="4" id="KW-1185">Reference proteome</keyword>
<name>A0A2T7PZK2_POMCA</name>
<sequence length="130" mass="14030">MSAENQPILSGNGKPVSSTETSPVSSGSALFHDSSQSPSARLCQLLFVALVVLMVVISVVLSIYRGVVVNENGFMYFLLGLGLIGFAVLEIIMIMFVRRGDLPKGKTWFLYIVGGAVILQSIFTNVVLFE</sequence>
<evidence type="ECO:0000313" key="4">
    <source>
        <dbReference type="Proteomes" id="UP000245119"/>
    </source>
</evidence>
<organism evidence="3 4">
    <name type="scientific">Pomacea canaliculata</name>
    <name type="common">Golden apple snail</name>
    <dbReference type="NCBI Taxonomy" id="400727"/>
    <lineage>
        <taxon>Eukaryota</taxon>
        <taxon>Metazoa</taxon>
        <taxon>Spiralia</taxon>
        <taxon>Lophotrochozoa</taxon>
        <taxon>Mollusca</taxon>
        <taxon>Gastropoda</taxon>
        <taxon>Caenogastropoda</taxon>
        <taxon>Architaenioglossa</taxon>
        <taxon>Ampullarioidea</taxon>
        <taxon>Ampullariidae</taxon>
        <taxon>Pomacea</taxon>
    </lineage>
</organism>
<feature type="transmembrane region" description="Helical" evidence="2">
    <location>
        <begin position="45"/>
        <end position="67"/>
    </location>
</feature>
<proteinExistence type="predicted"/>
<reference evidence="3 4" key="1">
    <citation type="submission" date="2018-04" db="EMBL/GenBank/DDBJ databases">
        <title>The genome of golden apple snail Pomacea canaliculata provides insight into stress tolerance and invasive adaptation.</title>
        <authorList>
            <person name="Liu C."/>
            <person name="Liu B."/>
            <person name="Ren Y."/>
            <person name="Zhang Y."/>
            <person name="Wang H."/>
            <person name="Li S."/>
            <person name="Jiang F."/>
            <person name="Yin L."/>
            <person name="Zhang G."/>
            <person name="Qian W."/>
            <person name="Fan W."/>
        </authorList>
    </citation>
    <scope>NUCLEOTIDE SEQUENCE [LARGE SCALE GENOMIC DNA]</scope>
    <source>
        <strain evidence="3">SZHN2017</strain>
        <tissue evidence="3">Muscle</tissue>
    </source>
</reference>
<feature type="region of interest" description="Disordered" evidence="1">
    <location>
        <begin position="1"/>
        <end position="35"/>
    </location>
</feature>
<evidence type="ECO:0000313" key="3">
    <source>
        <dbReference type="EMBL" id="PVD38839.1"/>
    </source>
</evidence>
<dbReference type="Proteomes" id="UP000245119">
    <property type="component" value="Linkage Group LG1"/>
</dbReference>
<keyword evidence="2" id="KW-1133">Transmembrane helix</keyword>
<feature type="transmembrane region" description="Helical" evidence="2">
    <location>
        <begin position="73"/>
        <end position="96"/>
    </location>
</feature>
<keyword evidence="2" id="KW-0472">Membrane</keyword>
<accession>A0A2T7PZK2</accession>
<dbReference type="AlphaFoldDB" id="A0A2T7PZK2"/>